<dbReference type="OrthoDB" id="9793412at2"/>
<feature type="domain" description="Double zinc ribbon" evidence="2">
    <location>
        <begin position="18"/>
        <end position="67"/>
    </location>
</feature>
<accession>A0A0F3KZS9</accession>
<evidence type="ECO:0000259" key="2">
    <source>
        <dbReference type="Pfam" id="PF18912"/>
    </source>
</evidence>
<evidence type="ECO:0000313" key="4">
    <source>
        <dbReference type="Proteomes" id="UP000033651"/>
    </source>
</evidence>
<organism evidence="3 4">
    <name type="scientific">Luteibacter yeojuensis</name>
    <dbReference type="NCBI Taxonomy" id="345309"/>
    <lineage>
        <taxon>Bacteria</taxon>
        <taxon>Pseudomonadati</taxon>
        <taxon>Pseudomonadota</taxon>
        <taxon>Gammaproteobacteria</taxon>
        <taxon>Lysobacterales</taxon>
        <taxon>Rhodanobacteraceae</taxon>
        <taxon>Luteibacter</taxon>
    </lineage>
</organism>
<gene>
    <name evidence="3" type="ORF">VI08_03765</name>
</gene>
<evidence type="ECO:0000256" key="1">
    <source>
        <dbReference type="ARBA" id="ARBA00008007"/>
    </source>
</evidence>
<dbReference type="PANTHER" id="PTHR47505">
    <property type="entry name" value="DNA UTILIZATION PROTEIN YHGH"/>
    <property type="match status" value="1"/>
</dbReference>
<dbReference type="SUPFAM" id="SSF53271">
    <property type="entry name" value="PRTase-like"/>
    <property type="match status" value="1"/>
</dbReference>
<reference evidence="3 4" key="1">
    <citation type="submission" date="2015-03" db="EMBL/GenBank/DDBJ databases">
        <title>Draft genome sequence of Luteibacter yeojuensis strain SU11.</title>
        <authorList>
            <person name="Sulaiman J."/>
            <person name="Priya K."/>
            <person name="Chan K.-G."/>
        </authorList>
    </citation>
    <scope>NUCLEOTIDE SEQUENCE [LARGE SCALE GENOMIC DNA]</scope>
    <source>
        <strain evidence="3 4">SU11</strain>
    </source>
</reference>
<dbReference type="InterPro" id="IPR051910">
    <property type="entry name" value="ComF/GntX_DNA_util-trans"/>
</dbReference>
<dbReference type="PATRIC" id="fig|345309.4.peg.3662"/>
<dbReference type="Pfam" id="PF18912">
    <property type="entry name" value="DZR_2"/>
    <property type="match status" value="1"/>
</dbReference>
<proteinExistence type="inferred from homology"/>
<dbReference type="CDD" id="cd06223">
    <property type="entry name" value="PRTases_typeI"/>
    <property type="match status" value="1"/>
</dbReference>
<comment type="caution">
    <text evidence="3">The sequence shown here is derived from an EMBL/GenBank/DDBJ whole genome shotgun (WGS) entry which is preliminary data.</text>
</comment>
<dbReference type="PANTHER" id="PTHR47505:SF1">
    <property type="entry name" value="DNA UTILIZATION PROTEIN YHGH"/>
    <property type="match status" value="1"/>
</dbReference>
<dbReference type="InterPro" id="IPR044005">
    <property type="entry name" value="DZR_2"/>
</dbReference>
<protein>
    <submittedName>
        <fullName evidence="3">Competence protein ComF</fullName>
    </submittedName>
</protein>
<dbReference type="InterPro" id="IPR029057">
    <property type="entry name" value="PRTase-like"/>
</dbReference>
<keyword evidence="4" id="KW-1185">Reference proteome</keyword>
<evidence type="ECO:0000313" key="3">
    <source>
        <dbReference type="EMBL" id="KJV36651.1"/>
    </source>
</evidence>
<dbReference type="Gene3D" id="3.40.50.2020">
    <property type="match status" value="1"/>
</dbReference>
<name>A0A0F3KZS9_9GAMM</name>
<comment type="similarity">
    <text evidence="1">Belongs to the ComF/GntX family.</text>
</comment>
<dbReference type="AlphaFoldDB" id="A0A0F3KZS9"/>
<dbReference type="InterPro" id="IPR000836">
    <property type="entry name" value="PRTase_dom"/>
</dbReference>
<dbReference type="Proteomes" id="UP000033651">
    <property type="component" value="Unassembled WGS sequence"/>
</dbReference>
<dbReference type="EMBL" id="JZRB01000006">
    <property type="protein sequence ID" value="KJV36651.1"/>
    <property type="molecule type" value="Genomic_DNA"/>
</dbReference>
<sequence length="245" mass="26616">MFVGWKERLGRVGQFLASARCLLCGAPGSGDIELCVACANSLARNTSHCERCALPLARTATLCGDCLKEERPWQVAWAPYRYGFPLDVLEARFKFGGNLVAGKVLSRQWIAAGAPPALPEVVVPVPLHVSRLRSRGFNQALELVKPVARHLGVRVDPRLLARVRRTDAQSELDAEARARNVLGAFEARFVEGLQHVAVVDDVMTTGATLAECALALRAAGVARVDVWALARTPKPDFKRAEATQL</sequence>